<dbReference type="InterPro" id="IPR001919">
    <property type="entry name" value="CBD2"/>
</dbReference>
<feature type="domain" description="CBM2" evidence="3">
    <location>
        <begin position="1"/>
        <end position="60"/>
    </location>
</feature>
<keyword evidence="2" id="KW-0624">Polysaccharide degradation</keyword>
<reference evidence="4 5" key="1">
    <citation type="submission" date="2023-10" db="EMBL/GenBank/DDBJ databases">
        <authorList>
            <person name="Wang X.X."/>
        </authorList>
    </citation>
    <scope>NUCLEOTIDE SEQUENCE [LARGE SCALE GENOMIC DNA]</scope>
    <source>
        <strain evidence="4 5">NBRC 12816</strain>
    </source>
</reference>
<sequence length="60" mass="5887">MWNAVPAQDGRTVTASNPSGYNVTIAPGADVDFGFSGTPVAGTNGAPAAFTLNGKTCATA</sequence>
<dbReference type="EMBL" id="JAWJZF010000517">
    <property type="protein sequence ID" value="MDX2297030.1"/>
    <property type="molecule type" value="Genomic_DNA"/>
</dbReference>
<dbReference type="SUPFAM" id="SSF49384">
    <property type="entry name" value="Carbohydrate-binding domain"/>
    <property type="match status" value="1"/>
</dbReference>
<name>A0ABU4KGW1_9ACTN</name>
<accession>A0ABU4KGW1</accession>
<dbReference type="InterPro" id="IPR012291">
    <property type="entry name" value="CBM2_carb-bd_dom_sf"/>
</dbReference>
<evidence type="ECO:0000259" key="3">
    <source>
        <dbReference type="PROSITE" id="PS51173"/>
    </source>
</evidence>
<keyword evidence="5" id="KW-1185">Reference proteome</keyword>
<protein>
    <submittedName>
        <fullName evidence="4">Cellulose binding domain-containing protein</fullName>
    </submittedName>
</protein>
<proteinExistence type="predicted"/>
<dbReference type="PROSITE" id="PS51173">
    <property type="entry name" value="CBM2"/>
    <property type="match status" value="1"/>
</dbReference>
<organism evidence="4 5">
    <name type="scientific">Streptomyces roseolus</name>
    <dbReference type="NCBI Taxonomy" id="67358"/>
    <lineage>
        <taxon>Bacteria</taxon>
        <taxon>Bacillati</taxon>
        <taxon>Actinomycetota</taxon>
        <taxon>Actinomycetes</taxon>
        <taxon>Kitasatosporales</taxon>
        <taxon>Streptomycetaceae</taxon>
        <taxon>Streptomyces</taxon>
    </lineage>
</organism>
<dbReference type="Proteomes" id="UP001278571">
    <property type="component" value="Unassembled WGS sequence"/>
</dbReference>
<keyword evidence="1" id="KW-0732">Signal</keyword>
<dbReference type="RefSeq" id="WP_319013186.1">
    <property type="nucleotide sequence ID" value="NZ_JAWJZF010000517.1"/>
</dbReference>
<comment type="caution">
    <text evidence="4">The sequence shown here is derived from an EMBL/GenBank/DDBJ whole genome shotgun (WGS) entry which is preliminary data.</text>
</comment>
<dbReference type="Pfam" id="PF00553">
    <property type="entry name" value="CBM_2"/>
    <property type="match status" value="1"/>
</dbReference>
<evidence type="ECO:0000313" key="5">
    <source>
        <dbReference type="Proteomes" id="UP001278571"/>
    </source>
</evidence>
<evidence type="ECO:0000313" key="4">
    <source>
        <dbReference type="EMBL" id="MDX2297030.1"/>
    </source>
</evidence>
<keyword evidence="2" id="KW-0119">Carbohydrate metabolism</keyword>
<dbReference type="Gene3D" id="2.60.40.290">
    <property type="match status" value="1"/>
</dbReference>
<gene>
    <name evidence="4" type="ORF">R2363_33250</name>
</gene>
<dbReference type="InterPro" id="IPR008965">
    <property type="entry name" value="CBM2/CBM3_carb-bd_dom_sf"/>
</dbReference>
<evidence type="ECO:0000256" key="1">
    <source>
        <dbReference type="ARBA" id="ARBA00022729"/>
    </source>
</evidence>
<evidence type="ECO:0000256" key="2">
    <source>
        <dbReference type="ARBA" id="ARBA00023326"/>
    </source>
</evidence>